<accession>A0A2N9YE97</accession>
<sequence length="321" mass="37823">MGGNLFKEAKRVSKEKYFSLVSELDSILYPLTRHVVKAYKDKMDFGDIDIVLLKKDYDDVFERFKDYPMEKTEGFSILYKETQVDFIFINEKVFDFACKYFNYNDLGNLIGRVSHKLGLKFGFNGLFLIVRDGNSYLGDIVVSSDFEESLSFLGYDAERYSQGFNTLEEIFEYVATSPYFNKSIYLFHNRNHTSTVRDKKRPTYNKFLEWCKNREGLTEYPHESFEEKGGYNVKDKFLPMIYERFPHVKAMYDALLEKHQKNLLYKSYINGEVFMEITGLSGKELGKLMGKVKDETILMNEQELAQYVLDFRKHYENANGR</sequence>
<name>A0A2N9YE97_9GAMM</name>
<dbReference type="STRING" id="288004.AL038_15330"/>
<dbReference type="EMBL" id="CP018889">
    <property type="protein sequence ID" value="AUI68818.1"/>
    <property type="molecule type" value="Genomic_DNA"/>
</dbReference>
<gene>
    <name evidence="1" type="ORF">BLE401_08925</name>
</gene>
<evidence type="ECO:0000313" key="2">
    <source>
        <dbReference type="Proteomes" id="UP000234271"/>
    </source>
</evidence>
<evidence type="ECO:0000313" key="1">
    <source>
        <dbReference type="EMBL" id="AUI68818.1"/>
    </source>
</evidence>
<organism evidence="1 2">
    <name type="scientific">Beggiatoa leptomitoformis</name>
    <dbReference type="NCBI Taxonomy" id="288004"/>
    <lineage>
        <taxon>Bacteria</taxon>
        <taxon>Pseudomonadati</taxon>
        <taxon>Pseudomonadota</taxon>
        <taxon>Gammaproteobacteria</taxon>
        <taxon>Thiotrichales</taxon>
        <taxon>Thiotrichaceae</taxon>
        <taxon>Beggiatoa</taxon>
    </lineage>
</organism>
<proteinExistence type="predicted"/>
<dbReference type="Proteomes" id="UP000234271">
    <property type="component" value="Chromosome"/>
</dbReference>
<dbReference type="OrthoDB" id="8768438at2"/>
<dbReference type="RefSeq" id="WP_101539160.1">
    <property type="nucleotide sequence ID" value="NZ_CP012373.2"/>
</dbReference>
<keyword evidence="2" id="KW-1185">Reference proteome</keyword>
<protein>
    <submittedName>
        <fullName evidence="1">Uncharacterized protein</fullName>
    </submittedName>
</protein>
<reference evidence="2" key="1">
    <citation type="submission" date="2016-12" db="EMBL/GenBank/DDBJ databases">
        <title>Complete Genome Sequence of Beggiatoa leptomitiformis D-401.</title>
        <authorList>
            <person name="Fomenkov A."/>
            <person name="Vincze T."/>
            <person name="Grabovich M."/>
            <person name="Anton B.P."/>
            <person name="Dubinina G."/>
            <person name="Orlova M."/>
            <person name="Belousova E."/>
            <person name="Roberts R.J."/>
        </authorList>
    </citation>
    <scope>NUCLEOTIDE SEQUENCE [LARGE SCALE GENOMIC DNA]</scope>
    <source>
        <strain evidence="2">D-401</strain>
    </source>
</reference>
<dbReference type="AlphaFoldDB" id="A0A2N9YE97"/>